<dbReference type="InterPro" id="IPR029068">
    <property type="entry name" value="Glyas_Bleomycin-R_OHBP_Dase"/>
</dbReference>
<sequence>MIRVKMRDLNGEKAARAMFLRQTWSSIVPYTENAVFLIVLTLLITTQQVNRLYTPKMASIPDRKINLVRLAHVYYTHKDLEKAAHFLEDFGLQEIDQQNPLLETTDNSTSRTIYYHGTSAEPFVYCAQSGDEDAFGGAALVVESLDDLELASRTLPNASHVVNLGKENPEVPGGGFRVTFTDPVDGIPFRLVFGQEMTRMDQREIKAEGLPQLRYNYPTEKHRPGNSTQRFRPGPAPVHKLGHFGLCVTDFARTYEFFTTRFNFKASDLVHTKEGKNITVFLHLDRGRELVDHHSFFFFEGPKWHVHHSSFETHDFDTQLLGHHWLREKGYKNCWGVGRHIMGSQIFDYWFDPSGFVVEHYVDGDLVDETHPVNRSLASPDNLHVWGRREKGLPPRPPTLPVLGNLHQIPTKGAYLKFTEWARTYGGIYSLKLGTGTAIVLTDRALVKELIDRRSSKYSNRPTSFVAHTITGGSHLLAMQYSPLWRTMRKAVHQYFMESMVEKSHIRVQNAEAVQMLRDFCLRPDQHMLHPKRFSNSIIMSLVYGIRTPSVETIHMSRLYEMMESWSKVMEPGNTPPVDIYGFLHYIPQTLFGNWRSRAQEVSAEMNKLYAEYLDIVLERRKRVGSVGSCLDTALDQNDKIGLTRHQLYFLGGVLMEGGSDTSSSIILAFIHAMTKWAEVLKKAQAEIDAVVGEQRTPVWADYDKLPYVVATVKEAMRWRPAVPLAFPHAAAEDDWINGYFIPKGTTMIVNGWGLHHDSTRFANPDVFDPDHYKGVTSLASELAGSSDPNARDHYGYGTGRRICPGIHVAERNLFLAISKIIWAFDIEAGTDEEGNAVEPDFNPETGYSEGFLVCAKDFKCTIRPRSEVRRGTIMKEFSEAQEQVFAGYECP</sequence>
<dbReference type="PROSITE" id="PS51819">
    <property type="entry name" value="VOC"/>
    <property type="match status" value="2"/>
</dbReference>
<dbReference type="Pfam" id="PF00903">
    <property type="entry name" value="Glyoxalase"/>
    <property type="match status" value="1"/>
</dbReference>
<accession>A0A5N7BZ53</accession>
<feature type="binding site" description="axial binding residue" evidence="7">
    <location>
        <position position="804"/>
    </location>
    <ligand>
        <name>heme</name>
        <dbReference type="ChEBI" id="CHEBI:30413"/>
    </ligand>
    <ligandPart>
        <name>Fe</name>
        <dbReference type="ChEBI" id="CHEBI:18248"/>
    </ligandPart>
</feature>
<dbReference type="InterPro" id="IPR037523">
    <property type="entry name" value="VOC_core"/>
</dbReference>
<dbReference type="Gene3D" id="1.10.630.10">
    <property type="entry name" value="Cytochrome P450"/>
    <property type="match status" value="1"/>
</dbReference>
<evidence type="ECO:0000256" key="2">
    <source>
        <dbReference type="ARBA" id="ARBA00010617"/>
    </source>
</evidence>
<dbReference type="GO" id="GO:0020037">
    <property type="term" value="F:heme binding"/>
    <property type="evidence" value="ECO:0007669"/>
    <property type="project" value="InterPro"/>
</dbReference>
<dbReference type="PRINTS" id="PR00463">
    <property type="entry name" value="EP450I"/>
</dbReference>
<organism evidence="9">
    <name type="scientific">Petromyces alliaceus</name>
    <name type="common">Aspergillus alliaceus</name>
    <dbReference type="NCBI Taxonomy" id="209559"/>
    <lineage>
        <taxon>Eukaryota</taxon>
        <taxon>Fungi</taxon>
        <taxon>Dikarya</taxon>
        <taxon>Ascomycota</taxon>
        <taxon>Pezizomycotina</taxon>
        <taxon>Eurotiomycetes</taxon>
        <taxon>Eurotiomycetidae</taxon>
        <taxon>Eurotiales</taxon>
        <taxon>Aspergillaceae</taxon>
        <taxon>Aspergillus</taxon>
        <taxon>Aspergillus subgen. Circumdati</taxon>
    </lineage>
</organism>
<dbReference type="EMBL" id="ML735299">
    <property type="protein sequence ID" value="KAE8387115.1"/>
    <property type="molecule type" value="Genomic_DNA"/>
</dbReference>
<dbReference type="InterPro" id="IPR004360">
    <property type="entry name" value="Glyas_Fos-R_dOase_dom"/>
</dbReference>
<dbReference type="CDD" id="cd11065">
    <property type="entry name" value="CYP64-like"/>
    <property type="match status" value="1"/>
</dbReference>
<dbReference type="FunFam" id="3.10.180.10:FF:000034">
    <property type="entry name" value="Glyoxalase/Bleomycin resistance protein/Dihydroxybiphenyl dioxygenase"/>
    <property type="match status" value="1"/>
</dbReference>
<dbReference type="GO" id="GO:0004497">
    <property type="term" value="F:monooxygenase activity"/>
    <property type="evidence" value="ECO:0007669"/>
    <property type="project" value="UniProtKB-KW"/>
</dbReference>
<name>A0A5N7BZ53_PETAA</name>
<dbReference type="PANTHER" id="PTHR46300:SF2">
    <property type="entry name" value="CYTOCHROME P450 MONOOXYGENASE ALNH-RELATED"/>
    <property type="match status" value="1"/>
</dbReference>
<evidence type="ECO:0000256" key="7">
    <source>
        <dbReference type="PIRSR" id="PIRSR602401-1"/>
    </source>
</evidence>
<comment type="similarity">
    <text evidence="2">Belongs to the cytochrome P450 family.</text>
</comment>
<protein>
    <submittedName>
        <fullName evidence="9">Cytochrome P450</fullName>
    </submittedName>
</protein>
<reference evidence="9" key="1">
    <citation type="submission" date="2019-04" db="EMBL/GenBank/DDBJ databases">
        <title>Friends and foes A comparative genomics studyof 23 Aspergillus species from section Flavi.</title>
        <authorList>
            <consortium name="DOE Joint Genome Institute"/>
            <person name="Kjaerbolling I."/>
            <person name="Vesth T."/>
            <person name="Frisvad J.C."/>
            <person name="Nybo J.L."/>
            <person name="Theobald S."/>
            <person name="Kildgaard S."/>
            <person name="Isbrandt T."/>
            <person name="Kuo A."/>
            <person name="Sato A."/>
            <person name="Lyhne E.K."/>
            <person name="Kogle M.E."/>
            <person name="Wiebenga A."/>
            <person name="Kun R.S."/>
            <person name="Lubbers R.J."/>
            <person name="Makela M.R."/>
            <person name="Barry K."/>
            <person name="Chovatia M."/>
            <person name="Clum A."/>
            <person name="Daum C."/>
            <person name="Haridas S."/>
            <person name="He G."/>
            <person name="LaButti K."/>
            <person name="Lipzen A."/>
            <person name="Mondo S."/>
            <person name="Riley R."/>
            <person name="Salamov A."/>
            <person name="Simmons B.A."/>
            <person name="Magnuson J.K."/>
            <person name="Henrissat B."/>
            <person name="Mortensen U.H."/>
            <person name="Larsen T.O."/>
            <person name="Devries R.P."/>
            <person name="Grigoriev I.V."/>
            <person name="Machida M."/>
            <person name="Baker S.E."/>
            <person name="Andersen M.R."/>
        </authorList>
    </citation>
    <scope>NUCLEOTIDE SEQUENCE [LARGE SCALE GENOMIC DNA]</scope>
    <source>
        <strain evidence="9">IBT 14317</strain>
    </source>
</reference>
<dbReference type="InterPro" id="IPR050364">
    <property type="entry name" value="Cytochrome_P450_fung"/>
</dbReference>
<proteinExistence type="inferred from homology"/>
<keyword evidence="7" id="KW-0349">Heme</keyword>
<dbReference type="Gene3D" id="3.10.180.10">
    <property type="entry name" value="2,3-Dihydroxybiphenyl 1,2-Dioxygenase, domain 1"/>
    <property type="match status" value="2"/>
</dbReference>
<dbReference type="OrthoDB" id="1103324at2759"/>
<dbReference type="SUPFAM" id="SSF48264">
    <property type="entry name" value="Cytochrome P450"/>
    <property type="match status" value="1"/>
</dbReference>
<evidence type="ECO:0000313" key="9">
    <source>
        <dbReference type="EMBL" id="KAE8387115.1"/>
    </source>
</evidence>
<feature type="domain" description="VOC" evidence="8">
    <location>
        <begin position="69"/>
        <end position="194"/>
    </location>
</feature>
<keyword evidence="4" id="KW-0560">Oxidoreductase</keyword>
<dbReference type="CDD" id="cd07257">
    <property type="entry name" value="THT_oxygenase_C"/>
    <property type="match status" value="1"/>
</dbReference>
<evidence type="ECO:0000256" key="5">
    <source>
        <dbReference type="ARBA" id="ARBA00023004"/>
    </source>
</evidence>
<evidence type="ECO:0000256" key="4">
    <source>
        <dbReference type="ARBA" id="ARBA00023002"/>
    </source>
</evidence>
<dbReference type="InterPro" id="IPR001128">
    <property type="entry name" value="Cyt_P450"/>
</dbReference>
<keyword evidence="3 7" id="KW-0479">Metal-binding</keyword>
<gene>
    <name evidence="9" type="ORF">BDV23DRAFT_196025</name>
</gene>
<keyword evidence="5 7" id="KW-0408">Iron</keyword>
<dbReference type="SUPFAM" id="SSF54593">
    <property type="entry name" value="Glyoxalase/Bleomycin resistance protein/Dihydroxybiphenyl dioxygenase"/>
    <property type="match status" value="1"/>
</dbReference>
<dbReference type="InterPro" id="IPR002401">
    <property type="entry name" value="Cyt_P450_E_grp-I"/>
</dbReference>
<dbReference type="Pfam" id="PF00067">
    <property type="entry name" value="p450"/>
    <property type="match status" value="1"/>
</dbReference>
<dbReference type="InterPro" id="IPR036396">
    <property type="entry name" value="Cyt_P450_sf"/>
</dbReference>
<evidence type="ECO:0000259" key="8">
    <source>
        <dbReference type="PROSITE" id="PS51819"/>
    </source>
</evidence>
<dbReference type="PANTHER" id="PTHR46300">
    <property type="entry name" value="P450, PUTATIVE (EUROFUNG)-RELATED-RELATED"/>
    <property type="match status" value="1"/>
</dbReference>
<evidence type="ECO:0000256" key="1">
    <source>
        <dbReference type="ARBA" id="ARBA00001971"/>
    </source>
</evidence>
<feature type="domain" description="VOC" evidence="8">
    <location>
        <begin position="240"/>
        <end position="363"/>
    </location>
</feature>
<dbReference type="GO" id="GO:0005506">
    <property type="term" value="F:iron ion binding"/>
    <property type="evidence" value="ECO:0007669"/>
    <property type="project" value="InterPro"/>
</dbReference>
<dbReference type="Proteomes" id="UP000326877">
    <property type="component" value="Unassembled WGS sequence"/>
</dbReference>
<evidence type="ECO:0000256" key="3">
    <source>
        <dbReference type="ARBA" id="ARBA00022723"/>
    </source>
</evidence>
<keyword evidence="6" id="KW-0503">Monooxygenase</keyword>
<comment type="cofactor">
    <cofactor evidence="1 7">
        <name>heme</name>
        <dbReference type="ChEBI" id="CHEBI:30413"/>
    </cofactor>
</comment>
<dbReference type="AlphaFoldDB" id="A0A5N7BZ53"/>
<dbReference type="GO" id="GO:0016705">
    <property type="term" value="F:oxidoreductase activity, acting on paired donors, with incorporation or reduction of molecular oxygen"/>
    <property type="evidence" value="ECO:0007669"/>
    <property type="project" value="InterPro"/>
</dbReference>
<evidence type="ECO:0000256" key="6">
    <source>
        <dbReference type="ARBA" id="ARBA00023033"/>
    </source>
</evidence>